<dbReference type="EMBL" id="JBEZFP010000139">
    <property type="protein sequence ID" value="MEU8138800.1"/>
    <property type="molecule type" value="Genomic_DNA"/>
</dbReference>
<feature type="transmembrane region" description="Helical" evidence="7">
    <location>
        <begin position="104"/>
        <end position="126"/>
    </location>
</feature>
<evidence type="ECO:0000256" key="2">
    <source>
        <dbReference type="ARBA" id="ARBA00022692"/>
    </source>
</evidence>
<feature type="transmembrane region" description="Helical" evidence="7">
    <location>
        <begin position="196"/>
        <end position="215"/>
    </location>
</feature>
<feature type="compositionally biased region" description="Low complexity" evidence="6">
    <location>
        <begin position="545"/>
        <end position="556"/>
    </location>
</feature>
<dbReference type="RefSeq" id="WP_358362496.1">
    <property type="nucleotide sequence ID" value="NZ_JBEZFP010000139.1"/>
</dbReference>
<feature type="transmembrane region" description="Helical" evidence="7">
    <location>
        <begin position="471"/>
        <end position="489"/>
    </location>
</feature>
<keyword evidence="4 7" id="KW-1133">Transmembrane helix</keyword>
<keyword evidence="2 7" id="KW-0812">Transmembrane</keyword>
<proteinExistence type="predicted"/>
<reference evidence="9 10" key="1">
    <citation type="submission" date="2024-06" db="EMBL/GenBank/DDBJ databases">
        <title>The Natural Products Discovery Center: Release of the First 8490 Sequenced Strains for Exploring Actinobacteria Biosynthetic Diversity.</title>
        <authorList>
            <person name="Kalkreuter E."/>
            <person name="Kautsar S.A."/>
            <person name="Yang D."/>
            <person name="Bader C.D."/>
            <person name="Teijaro C.N."/>
            <person name="Fluegel L."/>
            <person name="Davis C.M."/>
            <person name="Simpson J.R."/>
            <person name="Lauterbach L."/>
            <person name="Steele A.D."/>
            <person name="Gui C."/>
            <person name="Meng S."/>
            <person name="Li G."/>
            <person name="Viehrig K."/>
            <person name="Ye F."/>
            <person name="Su P."/>
            <person name="Kiefer A.F."/>
            <person name="Nichols A."/>
            <person name="Cepeda A.J."/>
            <person name="Yan W."/>
            <person name="Fan B."/>
            <person name="Jiang Y."/>
            <person name="Adhikari A."/>
            <person name="Zheng C.-J."/>
            <person name="Schuster L."/>
            <person name="Cowan T.M."/>
            <person name="Smanski M.J."/>
            <person name="Chevrette M.G."/>
            <person name="De Carvalho L.P.S."/>
            <person name="Shen B."/>
        </authorList>
    </citation>
    <scope>NUCLEOTIDE SEQUENCE [LARGE SCALE GENOMIC DNA]</scope>
    <source>
        <strain evidence="9 10">NPDC048946</strain>
    </source>
</reference>
<keyword evidence="5 7" id="KW-0472">Membrane</keyword>
<evidence type="ECO:0000313" key="10">
    <source>
        <dbReference type="Proteomes" id="UP001551482"/>
    </source>
</evidence>
<dbReference type="InterPro" id="IPR023494">
    <property type="entry name" value="Cyt_c_bgen_Ccs1/CcsB/ResB"/>
</dbReference>
<gene>
    <name evidence="9" type="ORF">AB0C36_35530</name>
</gene>
<accession>A0ABV3DSU4</accession>
<organism evidence="9 10">
    <name type="scientific">Streptodolium elevatio</name>
    <dbReference type="NCBI Taxonomy" id="3157996"/>
    <lineage>
        <taxon>Bacteria</taxon>
        <taxon>Bacillati</taxon>
        <taxon>Actinomycetota</taxon>
        <taxon>Actinomycetes</taxon>
        <taxon>Kitasatosporales</taxon>
        <taxon>Streptomycetaceae</taxon>
        <taxon>Streptodolium</taxon>
    </lineage>
</organism>
<feature type="region of interest" description="Disordered" evidence="6">
    <location>
        <begin position="542"/>
        <end position="613"/>
    </location>
</feature>
<evidence type="ECO:0000259" key="8">
    <source>
        <dbReference type="Pfam" id="PF05140"/>
    </source>
</evidence>
<name>A0ABV3DSU4_9ACTN</name>
<dbReference type="PANTHER" id="PTHR31566">
    <property type="entry name" value="CYTOCHROME C BIOGENESIS PROTEIN CCS1, CHLOROPLASTIC"/>
    <property type="match status" value="1"/>
</dbReference>
<keyword evidence="10" id="KW-1185">Reference proteome</keyword>
<evidence type="ECO:0000313" key="9">
    <source>
        <dbReference type="EMBL" id="MEU8138800.1"/>
    </source>
</evidence>
<feature type="compositionally biased region" description="Basic and acidic residues" evidence="6">
    <location>
        <begin position="604"/>
        <end position="613"/>
    </location>
</feature>
<protein>
    <submittedName>
        <fullName evidence="9">Cytochrome c biogenesis protein ResB</fullName>
    </submittedName>
</protein>
<evidence type="ECO:0000256" key="1">
    <source>
        <dbReference type="ARBA" id="ARBA00004141"/>
    </source>
</evidence>
<feature type="compositionally biased region" description="Low complexity" evidence="6">
    <location>
        <begin position="568"/>
        <end position="592"/>
    </location>
</feature>
<keyword evidence="3" id="KW-0201">Cytochrome c-type biogenesis</keyword>
<evidence type="ECO:0000256" key="4">
    <source>
        <dbReference type="ARBA" id="ARBA00022989"/>
    </source>
</evidence>
<feature type="domain" description="ResB-like" evidence="8">
    <location>
        <begin position="48"/>
        <end position="525"/>
    </location>
</feature>
<dbReference type="Pfam" id="PF05140">
    <property type="entry name" value="ResB"/>
    <property type="match status" value="1"/>
</dbReference>
<dbReference type="PANTHER" id="PTHR31566:SF0">
    <property type="entry name" value="CYTOCHROME C BIOGENESIS PROTEIN CCS1, CHLOROPLASTIC"/>
    <property type="match status" value="1"/>
</dbReference>
<feature type="transmembrane region" description="Helical" evidence="7">
    <location>
        <begin position="50"/>
        <end position="68"/>
    </location>
</feature>
<evidence type="ECO:0000256" key="7">
    <source>
        <dbReference type="SAM" id="Phobius"/>
    </source>
</evidence>
<comment type="subcellular location">
    <subcellularLocation>
        <location evidence="1">Membrane</location>
        <topology evidence="1">Multi-pass membrane protein</topology>
    </subcellularLocation>
</comment>
<dbReference type="InterPro" id="IPR007816">
    <property type="entry name" value="ResB-like_domain"/>
</dbReference>
<evidence type="ECO:0000256" key="3">
    <source>
        <dbReference type="ARBA" id="ARBA00022748"/>
    </source>
</evidence>
<evidence type="ECO:0000256" key="6">
    <source>
        <dbReference type="SAM" id="MobiDB-lite"/>
    </source>
</evidence>
<comment type="caution">
    <text evidence="9">The sequence shown here is derived from an EMBL/GenBank/DDBJ whole genome shotgun (WGS) entry which is preliminary data.</text>
</comment>
<evidence type="ECO:0000256" key="5">
    <source>
        <dbReference type="ARBA" id="ARBA00023136"/>
    </source>
</evidence>
<feature type="compositionally biased region" description="Basic and acidic residues" evidence="6">
    <location>
        <begin position="1"/>
        <end position="12"/>
    </location>
</feature>
<sequence length="613" mass="65922">MTIDTESDKRAADAGMSTAPQPDRYDIQQPRLGPGGWLRWMWRQLTSMRVALILLLLLSLAAIPSSVIPQRTVSPLKVSQYFRDHPGRAEWMDKLQLFDVFSSWWFASVYILLFVSLAGCIVPRAWAHAKVLRSRPPEAPRRMERLPAYATWRTEADPETVLAAARTQLKKRRFRLNPSAGSVAGEKGYARETGNILFHIALIGVLLAFLLGKLYTGQGGKILVEGSPEGFANSFTQYDDFQSGALFDEKNMESFGFRLTKLDQTFERLGTQKGAPRDFEATVEYWEGAEGEPRSGKIKVNEPLTIGNTKVFLLGTGYAPDVTVRDSSGQIVLSGPVVFLPQDSNRTSTGVIKVPDVSQGLQQIGFDGIFTPTAMVDPSKGWYSTFPSLDNPALIVTAYHGSLGVDAGVPQSVFRLNTKAMEQYKKADGSPWAEGLVPGDTKTLPDGSTITFNGVKPWANFQISKEPGKEVALYSVIAAIVGLVLSLFVRRRRMWVRAVAGPDGRTVVEVAGLTRTEGGGLGQEVRALVDDLRAAAPVVSTGGTAADAAANDAADVGPDKAADGAGDGAVAPDEAEPGKAGPDAAAPPAAEPDGTEPDGADAQTADREKKDED</sequence>
<dbReference type="Proteomes" id="UP001551482">
    <property type="component" value="Unassembled WGS sequence"/>
</dbReference>
<feature type="region of interest" description="Disordered" evidence="6">
    <location>
        <begin position="1"/>
        <end position="28"/>
    </location>
</feature>